<name>A0A1Q2MC86_9BACT</name>
<dbReference type="InterPro" id="IPR013320">
    <property type="entry name" value="ConA-like_dom_sf"/>
</dbReference>
<dbReference type="InterPro" id="IPR028994">
    <property type="entry name" value="Integrin_alpha_N"/>
</dbReference>
<dbReference type="SUPFAM" id="SSF49899">
    <property type="entry name" value="Concanavalin A-like lectins/glucanases"/>
    <property type="match status" value="1"/>
</dbReference>
<dbReference type="EMBL" id="CP019646">
    <property type="protein sequence ID" value="AQQ69852.1"/>
    <property type="molecule type" value="Genomic_DNA"/>
</dbReference>
<dbReference type="RefSeq" id="WP_146682157.1">
    <property type="nucleotide sequence ID" value="NZ_CP019646.1"/>
</dbReference>
<reference evidence="4" key="1">
    <citation type="submission" date="2017-02" db="EMBL/GenBank/DDBJ databases">
        <title>Comparative genomics and description of representatives of a novel lineage of planctomycetes thriving in anoxic sediments.</title>
        <authorList>
            <person name="Spring S."/>
            <person name="Bunk B."/>
            <person name="Sproer C."/>
        </authorList>
    </citation>
    <scope>NUCLEOTIDE SEQUENCE [LARGE SCALE GENOMIC DNA]</scope>
    <source>
        <strain evidence="4">SM-Chi-D1</strain>
    </source>
</reference>
<dbReference type="Pfam" id="PF01839">
    <property type="entry name" value="FG-GAP"/>
    <property type="match status" value="1"/>
</dbReference>
<evidence type="ECO:0000313" key="4">
    <source>
        <dbReference type="Proteomes" id="UP000188181"/>
    </source>
</evidence>
<dbReference type="Proteomes" id="UP000188181">
    <property type="component" value="Chromosome"/>
</dbReference>
<feature type="signal peptide" evidence="2">
    <location>
        <begin position="1"/>
        <end position="17"/>
    </location>
</feature>
<evidence type="ECO:0000256" key="2">
    <source>
        <dbReference type="SAM" id="SignalP"/>
    </source>
</evidence>
<organism evidence="3 4">
    <name type="scientific">Limihaloglobus sulfuriphilus</name>
    <dbReference type="NCBI Taxonomy" id="1851148"/>
    <lineage>
        <taxon>Bacteria</taxon>
        <taxon>Pseudomonadati</taxon>
        <taxon>Planctomycetota</taxon>
        <taxon>Phycisphaerae</taxon>
        <taxon>Sedimentisphaerales</taxon>
        <taxon>Sedimentisphaeraceae</taxon>
        <taxon>Limihaloglobus</taxon>
    </lineage>
</organism>
<dbReference type="InterPro" id="IPR013517">
    <property type="entry name" value="FG-GAP"/>
</dbReference>
<accession>A0A1Q2MC86</accession>
<dbReference type="Pfam" id="PF13385">
    <property type="entry name" value="Laminin_G_3"/>
    <property type="match status" value="1"/>
</dbReference>
<sequence precursor="true">MRHLIFILLFTVPGVFASARGPELPFSGDANQEVTLRAVAGIKDYSDGIGNYIISAFDSENPNQLVFGLRMYDKKLEFVTIADIADDGKPVYRGVKSKSNVPLGRDVYLCAVRTHQRLTVYINGLAEGVRTITTETPAANRLRIGAECRSGNTARDIKGVIKQPRVFAKAFTPKEVAKDYASIFGNDIKPLIRDDGIYLPLKVSPRPAEFPDAPVRCKLNLEFIEAFLPEGTYIDPTCIDVFKWDSGSEKPASGKINFRSEYDYYPKHATVVWKRPRKCDGEYAIRFNGSDKDTAQKEIPFIAAGEPLSMGRTDIPAQGQGLAGYPVVLDYDGDGLNDLISAYVIPRRTLFYKNIGTKKKPVFKAPEIAFEGKSLLKFDMFGQDGQIYACSFKNDTLTMWKAVETHTDKTIEVQESCKVTGLPEGFDSFDIAYVDADSDGVKDLLVGGFLGTWWWDGSDPWNSGRGNPDIGYGRGYDEKNRWYGKPPVGVAYLAINKGTDTSPQFSAAKALKVNGERIEIPTSQFSVDLADFNGDGKLDFLLGSGVDETLIYYNTSNEKGGLELSMPVGAYRDSTVSKYSYFDQRFEVVDFDNDGEIEVIVGSNPGVTVLCEVEEGLLVEDSILEFEGANLWAESLVVPSIADLNRDGLWDVVLGDSSGFLSYFKNTGTTQQPVFAPREKLKAGGAVFRPIAGYSGSIQGPNEARWGYLAPNVCDFDGDGKPDVVLSDITGYNYWLRNISRDKGGYEFTSPQQLQVDTWPLKIRWRTRPAMWYFEQEDKMPPAIVTSDEYGFITMYERDFIEGPAGLKPGTRLKYTDGREIKIDGPSGYNGRSKFCAADYNGDGRLDLLIGQPRRGGLINAGRRYDLADADAAYVALLINAGSNRQPRFEPAKPLTLANGEILYFGNHSCSPAVMDVDGDGKLDVFIGTERGYVRCYNRSMFEDSSQLISVPEL</sequence>
<gene>
    <name evidence="3" type="ORF">SMSP2_00186</name>
</gene>
<dbReference type="SUPFAM" id="SSF69318">
    <property type="entry name" value="Integrin alpha N-terminal domain"/>
    <property type="match status" value="2"/>
</dbReference>
<keyword evidence="4" id="KW-1185">Reference proteome</keyword>
<evidence type="ECO:0000256" key="1">
    <source>
        <dbReference type="ARBA" id="ARBA00022729"/>
    </source>
</evidence>
<dbReference type="STRING" id="1851148.SMSP2_00186"/>
<dbReference type="AlphaFoldDB" id="A0A1Q2MC86"/>
<dbReference type="Gene3D" id="2.130.10.130">
    <property type="entry name" value="Integrin alpha, N-terminal"/>
    <property type="match status" value="3"/>
</dbReference>
<protein>
    <recommendedName>
        <fullName evidence="5">FG-GAP repeat protein</fullName>
    </recommendedName>
</protein>
<proteinExistence type="predicted"/>
<evidence type="ECO:0008006" key="5">
    <source>
        <dbReference type="Google" id="ProtNLM"/>
    </source>
</evidence>
<dbReference type="PANTHER" id="PTHR44103:SF1">
    <property type="entry name" value="PROPROTEIN CONVERTASE P"/>
    <property type="match status" value="1"/>
</dbReference>
<evidence type="ECO:0000313" key="3">
    <source>
        <dbReference type="EMBL" id="AQQ69852.1"/>
    </source>
</evidence>
<dbReference type="PANTHER" id="PTHR44103">
    <property type="entry name" value="PROPROTEIN CONVERTASE P"/>
    <property type="match status" value="1"/>
</dbReference>
<dbReference type="Gene3D" id="2.60.120.200">
    <property type="match status" value="1"/>
</dbReference>
<dbReference type="OrthoDB" id="41724at2"/>
<keyword evidence="1 2" id="KW-0732">Signal</keyword>
<dbReference type="KEGG" id="pbas:SMSP2_00186"/>
<feature type="chain" id="PRO_5013111836" description="FG-GAP repeat protein" evidence="2">
    <location>
        <begin position="18"/>
        <end position="954"/>
    </location>
</feature>